<dbReference type="KEGG" id="ccap:AES38_15035"/>
<keyword evidence="5 6" id="KW-0326">Glycosidase</keyword>
<keyword evidence="9" id="KW-0614">Plasmid</keyword>
<dbReference type="InterPro" id="IPR050226">
    <property type="entry name" value="NagZ_Beta-hexosaminidase"/>
</dbReference>
<dbReference type="PANTHER" id="PTHR30480:SF13">
    <property type="entry name" value="BETA-HEXOSAMINIDASE"/>
    <property type="match status" value="1"/>
</dbReference>
<evidence type="ECO:0000256" key="2">
    <source>
        <dbReference type="ARBA" id="ARBA00005336"/>
    </source>
</evidence>
<dbReference type="SUPFAM" id="SSF51445">
    <property type="entry name" value="(Trans)glycosidases"/>
    <property type="match status" value="1"/>
</dbReference>
<comment type="catalytic activity">
    <reaction evidence="1">
        <text>Hydrolysis of terminal non-reducing N-acetyl-D-hexosamine residues in N-acetyl-beta-D-hexosaminides.</text>
        <dbReference type="EC" id="3.2.1.52"/>
    </reaction>
</comment>
<protein>
    <recommendedName>
        <fullName evidence="3">beta-N-acetylhexosaminidase</fullName>
        <ecNumber evidence="3">3.2.1.52</ecNumber>
    </recommendedName>
</protein>
<dbReference type="Proteomes" id="UP000503164">
    <property type="component" value="Plasmid pCM2_1101"/>
</dbReference>
<evidence type="ECO:0000256" key="1">
    <source>
        <dbReference type="ARBA" id="ARBA00001231"/>
    </source>
</evidence>
<dbReference type="InterPro" id="IPR017853">
    <property type="entry name" value="GH"/>
</dbReference>
<dbReference type="InterPro" id="IPR001764">
    <property type="entry name" value="Glyco_hydro_3_N"/>
</dbReference>
<dbReference type="PANTHER" id="PTHR30480">
    <property type="entry name" value="BETA-HEXOSAMINIDASE-RELATED"/>
    <property type="match status" value="1"/>
</dbReference>
<evidence type="ECO:0000256" key="6">
    <source>
        <dbReference type="RuleBase" id="RU361161"/>
    </source>
</evidence>
<dbReference type="AlphaFoldDB" id="A0AAE6XU76"/>
<comment type="similarity">
    <text evidence="2 6">Belongs to the glycosyl hydrolase 3 family.</text>
</comment>
<evidence type="ECO:0000259" key="8">
    <source>
        <dbReference type="Pfam" id="PF01915"/>
    </source>
</evidence>
<dbReference type="GO" id="GO:0009254">
    <property type="term" value="P:peptidoglycan turnover"/>
    <property type="evidence" value="ECO:0007669"/>
    <property type="project" value="TreeGrafter"/>
</dbReference>
<dbReference type="InterPro" id="IPR006311">
    <property type="entry name" value="TAT_signal"/>
</dbReference>
<dbReference type="PROSITE" id="PS51318">
    <property type="entry name" value="TAT"/>
    <property type="match status" value="1"/>
</dbReference>
<keyword evidence="10" id="KW-1185">Reference proteome</keyword>
<dbReference type="SUPFAM" id="SSF52279">
    <property type="entry name" value="Beta-D-glucan exohydrolase, C-terminal domain"/>
    <property type="match status" value="1"/>
</dbReference>
<keyword evidence="4 6" id="KW-0378">Hydrolase</keyword>
<dbReference type="GO" id="GO:0005975">
    <property type="term" value="P:carbohydrate metabolic process"/>
    <property type="evidence" value="ECO:0007669"/>
    <property type="project" value="InterPro"/>
</dbReference>
<evidence type="ECO:0000313" key="9">
    <source>
        <dbReference type="EMBL" id="QIS46416.1"/>
    </source>
</evidence>
<dbReference type="GO" id="GO:0004563">
    <property type="term" value="F:beta-N-acetylhexosaminidase activity"/>
    <property type="evidence" value="ECO:0007669"/>
    <property type="project" value="UniProtKB-EC"/>
</dbReference>
<geneLocation type="plasmid" evidence="9 10">
    <name>pCM2_1101</name>
</geneLocation>
<dbReference type="InterPro" id="IPR002772">
    <property type="entry name" value="Glyco_hydro_3_C"/>
</dbReference>
<dbReference type="InterPro" id="IPR019800">
    <property type="entry name" value="Glyco_hydro_3_AS"/>
</dbReference>
<feature type="domain" description="Glycoside hydrolase family 3 C-terminal" evidence="8">
    <location>
        <begin position="437"/>
        <end position="593"/>
    </location>
</feature>
<evidence type="ECO:0000313" key="10">
    <source>
        <dbReference type="Proteomes" id="UP000503164"/>
    </source>
</evidence>
<accession>A0AAE6XU76</accession>
<dbReference type="EMBL" id="CP048050">
    <property type="protein sequence ID" value="QIS46416.1"/>
    <property type="molecule type" value="Genomic_DNA"/>
</dbReference>
<evidence type="ECO:0000259" key="7">
    <source>
        <dbReference type="Pfam" id="PF00933"/>
    </source>
</evidence>
<dbReference type="Gene3D" id="3.40.50.1700">
    <property type="entry name" value="Glycoside hydrolase family 3 C-terminal domain"/>
    <property type="match status" value="1"/>
</dbReference>
<dbReference type="PROSITE" id="PS00775">
    <property type="entry name" value="GLYCOSYL_HYDROL_F3"/>
    <property type="match status" value="1"/>
</dbReference>
<sequence>MVRKTGSTRGSAFSRRGFLAAAATSIGAVVVREPGAGPANASARVDESSADIARILLGMSLEQKVGQLFVIAVSGGTPATTDAAAISANRSAYGVGTPAEVVATHRPGGIIYFAGDRGNLVLPPQISQLSDGLQRAAENAGAVPLLISTDQEQGGYVVRAPGTLLPGQMGLASSPTTSSDVSSAAAITRDELRAMGINQAFAPVVDVASNPANPVIHVRSFGDEPGRVASLATTQIRTFQKRGGIVAAAKHFPGHGDTDTDSHTGLPVIGRSRAELERIDLPPFAAAVRADVGVIMTAHIVVPALDPSGDPATLSQPILTGLLREELGYDGVVITDALDMAGVRQRYTDARVPVLALKAGADQLLMPPDFAAARDGVLAAIRDGELTEQRIDESVTRILRLKQRFGLLTAPRARAEVSVVGSPTHLAMGVAITDRTITLLKDDLRLIPLRRGPQKILVTGWGDVTTRKLGDVLTSHGASVAVFATGLSPDATAVQDALARAQDVDLVVVCTRNLGVPGSQGQVDLVAALGESDTPLISVAVLEPYDIAHVPKVSTHLLTYSYALNALEALGRVLYGDVVPTSRLPLDIPRSDGTGVLYARGSHVRLHRS</sequence>
<gene>
    <name evidence="9" type="ORF">GW570_14565</name>
</gene>
<dbReference type="Pfam" id="PF00933">
    <property type="entry name" value="Glyco_hydro_3"/>
    <property type="match status" value="1"/>
</dbReference>
<feature type="domain" description="Glycoside hydrolase family 3 N-terminal" evidence="7">
    <location>
        <begin position="61"/>
        <end position="401"/>
    </location>
</feature>
<dbReference type="Gene3D" id="3.20.20.300">
    <property type="entry name" value="Glycoside hydrolase, family 3, N-terminal domain"/>
    <property type="match status" value="1"/>
</dbReference>
<dbReference type="InterPro" id="IPR036881">
    <property type="entry name" value="Glyco_hydro_3_C_sf"/>
</dbReference>
<dbReference type="Pfam" id="PF01915">
    <property type="entry name" value="Glyco_hydro_3_C"/>
    <property type="match status" value="1"/>
</dbReference>
<name>A0AAE6XU76_9MICO</name>
<evidence type="ECO:0000256" key="5">
    <source>
        <dbReference type="ARBA" id="ARBA00023295"/>
    </source>
</evidence>
<evidence type="ECO:0000256" key="4">
    <source>
        <dbReference type="ARBA" id="ARBA00022801"/>
    </source>
</evidence>
<evidence type="ECO:0000256" key="3">
    <source>
        <dbReference type="ARBA" id="ARBA00012663"/>
    </source>
</evidence>
<dbReference type="InterPro" id="IPR036962">
    <property type="entry name" value="Glyco_hydro_3_N_sf"/>
</dbReference>
<reference evidence="9 10" key="1">
    <citation type="journal article" date="2020" name="Mol. Plant Pathol.">
        <title>Plasmid composition and the chpG gene determine the virulence level of Clavibacter capsici natural isolates in pepper.</title>
        <authorList>
            <person name="Hwang I.S."/>
            <person name="Lee H.M."/>
            <person name="Oh E.J."/>
            <person name="Lee S."/>
            <person name="Heu S."/>
            <person name="Oh C.S."/>
        </authorList>
    </citation>
    <scope>NUCLEOTIDE SEQUENCE [LARGE SCALE GENOMIC DNA]</scope>
    <source>
        <strain evidence="9 10">1101</strain>
    </source>
</reference>
<proteinExistence type="inferred from homology"/>
<organism evidence="9 10">
    <name type="scientific">Clavibacter capsici</name>
    <dbReference type="NCBI Taxonomy" id="1874630"/>
    <lineage>
        <taxon>Bacteria</taxon>
        <taxon>Bacillati</taxon>
        <taxon>Actinomycetota</taxon>
        <taxon>Actinomycetes</taxon>
        <taxon>Micrococcales</taxon>
        <taxon>Microbacteriaceae</taxon>
        <taxon>Clavibacter</taxon>
    </lineage>
</organism>
<dbReference type="RefSeq" id="WP_072174737.1">
    <property type="nucleotide sequence ID" value="NZ_CP048046.1"/>
</dbReference>
<dbReference type="EC" id="3.2.1.52" evidence="3"/>